<dbReference type="Proteomes" id="UP000623681">
    <property type="component" value="Unassembled WGS sequence"/>
</dbReference>
<dbReference type="Gene3D" id="3.50.50.60">
    <property type="entry name" value="FAD/NAD(P)-binding domain"/>
    <property type="match status" value="2"/>
</dbReference>
<evidence type="ECO:0000256" key="2">
    <source>
        <dbReference type="ARBA" id="ARBA00022630"/>
    </source>
</evidence>
<feature type="domain" description="MnmG N-terminal" evidence="4">
    <location>
        <begin position="264"/>
        <end position="350"/>
    </location>
</feature>
<evidence type="ECO:0000256" key="1">
    <source>
        <dbReference type="ARBA" id="ARBA00001974"/>
    </source>
</evidence>
<dbReference type="InterPro" id="IPR040131">
    <property type="entry name" value="MnmG_N"/>
</dbReference>
<reference evidence="5" key="1">
    <citation type="submission" date="2021-01" db="EMBL/GenBank/DDBJ databases">
        <title>Genome public.</title>
        <authorList>
            <person name="Liu C."/>
            <person name="Sun Q."/>
        </authorList>
    </citation>
    <scope>NUCLEOTIDE SEQUENCE</scope>
    <source>
        <strain evidence="5">YIM B02565</strain>
    </source>
</reference>
<dbReference type="InterPro" id="IPR036188">
    <property type="entry name" value="FAD/NAD-bd_sf"/>
</dbReference>
<evidence type="ECO:0000313" key="5">
    <source>
        <dbReference type="EMBL" id="MBL4930938.1"/>
    </source>
</evidence>
<dbReference type="AlphaFoldDB" id="A0A937FCW6"/>
<accession>A0A937FCW6</accession>
<dbReference type="EMBL" id="JAESWA010000017">
    <property type="protein sequence ID" value="MBL4930938.1"/>
    <property type="molecule type" value="Genomic_DNA"/>
</dbReference>
<keyword evidence="3" id="KW-0274">FAD</keyword>
<dbReference type="Pfam" id="PF01134">
    <property type="entry name" value="GIDA"/>
    <property type="match status" value="2"/>
</dbReference>
<keyword evidence="2" id="KW-0285">Flavoprotein</keyword>
<dbReference type="SUPFAM" id="SSF51905">
    <property type="entry name" value="FAD/NAD(P)-binding domain"/>
    <property type="match status" value="1"/>
</dbReference>
<evidence type="ECO:0000256" key="3">
    <source>
        <dbReference type="ARBA" id="ARBA00022827"/>
    </source>
</evidence>
<dbReference type="RefSeq" id="WP_202766316.1">
    <property type="nucleotide sequence ID" value="NZ_JAESWA010000017.1"/>
</dbReference>
<evidence type="ECO:0000259" key="4">
    <source>
        <dbReference type="Pfam" id="PF01134"/>
    </source>
</evidence>
<organism evidence="5 6">
    <name type="scientific">Clostridium paridis</name>
    <dbReference type="NCBI Taxonomy" id="2803863"/>
    <lineage>
        <taxon>Bacteria</taxon>
        <taxon>Bacillati</taxon>
        <taxon>Bacillota</taxon>
        <taxon>Clostridia</taxon>
        <taxon>Eubacteriales</taxon>
        <taxon>Clostridiaceae</taxon>
        <taxon>Clostridium</taxon>
    </lineage>
</organism>
<evidence type="ECO:0000313" key="6">
    <source>
        <dbReference type="Proteomes" id="UP000623681"/>
    </source>
</evidence>
<comment type="cofactor">
    <cofactor evidence="1">
        <name>FAD</name>
        <dbReference type="ChEBI" id="CHEBI:57692"/>
    </cofactor>
</comment>
<proteinExistence type="predicted"/>
<sequence>MKVLVVGGGWAGVSSAISARKAGAEVHVFEKTDLLLGLGNIGGIMRNNGRFTASEELIELGSSELMEICDNNSKHKNIKFPGHEHASLYDVTSIEPDVKKLLLDMGINLHLITRVTDIDQTDKSIKGIHLSSGEYIEGDVIIETTGSTGPMGNCQRFGNGCAMCILRCPSYGPRISISERAGVKDFSGERNDDKLGAFSGSCEVAKDSLSEELKEVLEKEGVAVLKVPPEDVNYGKLEAKVCQQYALKEFAENIVLLDTGHAKLMTTYYPLEKLRKIPGLEKARYVDPLAGSIGNSIRYLSVAPRDNNMRVIGVDNLFCAGEKSGLFVGHTEAMCTGALAGHNAVRLALGIPLLTLPSSLCVGDLISYANERSKTREGRKTRYTFAGSDYFNRMKSLNLYSTNVEEIKNRVRKVNLDGVFNQKLI</sequence>
<protein>
    <submittedName>
        <fullName evidence="5">FAD-dependent oxidoreductase</fullName>
    </submittedName>
</protein>
<keyword evidence="6" id="KW-1185">Reference proteome</keyword>
<feature type="domain" description="MnmG N-terminal" evidence="4">
    <location>
        <begin position="2"/>
        <end position="222"/>
    </location>
</feature>
<comment type="caution">
    <text evidence="5">The sequence shown here is derived from an EMBL/GenBank/DDBJ whole genome shotgun (WGS) entry which is preliminary data.</text>
</comment>
<gene>
    <name evidence="5" type="ORF">JK634_03910</name>
</gene>
<name>A0A937FCW6_9CLOT</name>